<reference evidence="2" key="1">
    <citation type="journal article" date="2023" name="Plant J.">
        <title>The genome of the king protea, Protea cynaroides.</title>
        <authorList>
            <person name="Chang J."/>
            <person name="Duong T.A."/>
            <person name="Schoeman C."/>
            <person name="Ma X."/>
            <person name="Roodt D."/>
            <person name="Barker N."/>
            <person name="Li Z."/>
            <person name="Van de Peer Y."/>
            <person name="Mizrachi E."/>
        </authorList>
    </citation>
    <scope>NUCLEOTIDE SEQUENCE</scope>
    <source>
        <tissue evidence="2">Young leaves</tissue>
    </source>
</reference>
<name>A0A9Q0GML8_9MAGN</name>
<proteinExistence type="predicted"/>
<organism evidence="2 3">
    <name type="scientific">Protea cynaroides</name>
    <dbReference type="NCBI Taxonomy" id="273540"/>
    <lineage>
        <taxon>Eukaryota</taxon>
        <taxon>Viridiplantae</taxon>
        <taxon>Streptophyta</taxon>
        <taxon>Embryophyta</taxon>
        <taxon>Tracheophyta</taxon>
        <taxon>Spermatophyta</taxon>
        <taxon>Magnoliopsida</taxon>
        <taxon>Proteales</taxon>
        <taxon>Proteaceae</taxon>
        <taxon>Protea</taxon>
    </lineage>
</organism>
<dbReference type="EMBL" id="JAMYWD010002475">
    <property type="protein sequence ID" value="KAJ4937433.1"/>
    <property type="molecule type" value="Genomic_DNA"/>
</dbReference>
<dbReference type="Proteomes" id="UP001141806">
    <property type="component" value="Unassembled WGS sequence"/>
</dbReference>
<gene>
    <name evidence="2" type="ORF">NE237_000012</name>
</gene>
<evidence type="ECO:0000313" key="2">
    <source>
        <dbReference type="EMBL" id="KAJ4937433.1"/>
    </source>
</evidence>
<dbReference type="AlphaFoldDB" id="A0A9Q0GML8"/>
<comment type="caution">
    <text evidence="2">The sequence shown here is derived from an EMBL/GenBank/DDBJ whole genome shotgun (WGS) entry which is preliminary data.</text>
</comment>
<keyword evidence="3" id="KW-1185">Reference proteome</keyword>
<feature type="region of interest" description="Disordered" evidence="1">
    <location>
        <begin position="61"/>
        <end position="101"/>
    </location>
</feature>
<feature type="compositionally biased region" description="Basic and acidic residues" evidence="1">
    <location>
        <begin position="82"/>
        <end position="91"/>
    </location>
</feature>
<sequence length="117" mass="13334">MCFGVIQQGKERVGIILFLPTPICLVASGKGVKQERESGNKHLTRGRPQQAARRMIATRGRPQQAARRMIAQKPPASSTLHRRNEERESSNRRYLQRPCRAQTGFVELQRQQVSKNN</sequence>
<protein>
    <submittedName>
        <fullName evidence="2">Uncharacterized protein</fullName>
    </submittedName>
</protein>
<evidence type="ECO:0000313" key="3">
    <source>
        <dbReference type="Proteomes" id="UP001141806"/>
    </source>
</evidence>
<accession>A0A9Q0GML8</accession>
<evidence type="ECO:0000256" key="1">
    <source>
        <dbReference type="SAM" id="MobiDB-lite"/>
    </source>
</evidence>